<feature type="compositionally biased region" description="Basic residues" evidence="1">
    <location>
        <begin position="74"/>
        <end position="84"/>
    </location>
</feature>
<gene>
    <name evidence="2" type="ORF">THAOC_00163</name>
</gene>
<dbReference type="AlphaFoldDB" id="K0TJV2"/>
<dbReference type="Proteomes" id="UP000266841">
    <property type="component" value="Unassembled WGS sequence"/>
</dbReference>
<protein>
    <submittedName>
        <fullName evidence="2">Uncharacterized protein</fullName>
    </submittedName>
</protein>
<sequence length="125" mass="13579">MPAYHHQQPRLDGLLLVKGFMELTFGVSVSGGRAGGRAGGVGPHQLEGPQYIQLVIKLRTTCHAVSRAADSTLRRHASRRHHHDPKTLGILPGLRLTSRESGPSPPWSRQTGVTTFSSTWGPTLE</sequence>
<proteinExistence type="predicted"/>
<evidence type="ECO:0000256" key="1">
    <source>
        <dbReference type="SAM" id="MobiDB-lite"/>
    </source>
</evidence>
<reference evidence="2 3" key="1">
    <citation type="journal article" date="2012" name="Genome Biol.">
        <title>Genome and low-iron response of an oceanic diatom adapted to chronic iron limitation.</title>
        <authorList>
            <person name="Lommer M."/>
            <person name="Specht M."/>
            <person name="Roy A.S."/>
            <person name="Kraemer L."/>
            <person name="Andreson R."/>
            <person name="Gutowska M.A."/>
            <person name="Wolf J."/>
            <person name="Bergner S.V."/>
            <person name="Schilhabel M.B."/>
            <person name="Klostermeier U.C."/>
            <person name="Beiko R.G."/>
            <person name="Rosenstiel P."/>
            <person name="Hippler M."/>
            <person name="Laroche J."/>
        </authorList>
    </citation>
    <scope>NUCLEOTIDE SEQUENCE [LARGE SCALE GENOMIC DNA]</scope>
    <source>
        <strain evidence="2 3">CCMP1005</strain>
    </source>
</reference>
<evidence type="ECO:0000313" key="3">
    <source>
        <dbReference type="Proteomes" id="UP000266841"/>
    </source>
</evidence>
<dbReference type="EMBL" id="AGNL01000157">
    <property type="protein sequence ID" value="EJK77965.1"/>
    <property type="molecule type" value="Genomic_DNA"/>
</dbReference>
<feature type="region of interest" description="Disordered" evidence="1">
    <location>
        <begin position="72"/>
        <end position="125"/>
    </location>
</feature>
<feature type="non-terminal residue" evidence="2">
    <location>
        <position position="125"/>
    </location>
</feature>
<accession>K0TJV2</accession>
<comment type="caution">
    <text evidence="2">The sequence shown here is derived from an EMBL/GenBank/DDBJ whole genome shotgun (WGS) entry which is preliminary data.</text>
</comment>
<feature type="compositionally biased region" description="Polar residues" evidence="1">
    <location>
        <begin position="107"/>
        <end position="125"/>
    </location>
</feature>
<evidence type="ECO:0000313" key="2">
    <source>
        <dbReference type="EMBL" id="EJK77965.1"/>
    </source>
</evidence>
<keyword evidence="3" id="KW-1185">Reference proteome</keyword>
<name>K0TJV2_THAOC</name>
<organism evidence="2 3">
    <name type="scientific">Thalassiosira oceanica</name>
    <name type="common">Marine diatom</name>
    <dbReference type="NCBI Taxonomy" id="159749"/>
    <lineage>
        <taxon>Eukaryota</taxon>
        <taxon>Sar</taxon>
        <taxon>Stramenopiles</taxon>
        <taxon>Ochrophyta</taxon>
        <taxon>Bacillariophyta</taxon>
        <taxon>Coscinodiscophyceae</taxon>
        <taxon>Thalassiosirophycidae</taxon>
        <taxon>Thalassiosirales</taxon>
        <taxon>Thalassiosiraceae</taxon>
        <taxon>Thalassiosira</taxon>
    </lineage>
</organism>